<accession>A0ACC1T076</accession>
<gene>
    <name evidence="1" type="ORF">NM208_g197</name>
</gene>
<comment type="caution">
    <text evidence="1">The sequence shown here is derived from an EMBL/GenBank/DDBJ whole genome shotgun (WGS) entry which is preliminary data.</text>
</comment>
<evidence type="ECO:0000313" key="2">
    <source>
        <dbReference type="Proteomes" id="UP001148629"/>
    </source>
</evidence>
<proteinExistence type="predicted"/>
<organism evidence="1 2">
    <name type="scientific">Fusarium decemcellulare</name>
    <dbReference type="NCBI Taxonomy" id="57161"/>
    <lineage>
        <taxon>Eukaryota</taxon>
        <taxon>Fungi</taxon>
        <taxon>Dikarya</taxon>
        <taxon>Ascomycota</taxon>
        <taxon>Pezizomycotina</taxon>
        <taxon>Sordariomycetes</taxon>
        <taxon>Hypocreomycetidae</taxon>
        <taxon>Hypocreales</taxon>
        <taxon>Nectriaceae</taxon>
        <taxon>Fusarium</taxon>
        <taxon>Fusarium decemcellulare species complex</taxon>
    </lineage>
</organism>
<protein>
    <submittedName>
        <fullName evidence="1">Uncharacterized protein</fullName>
    </submittedName>
</protein>
<name>A0ACC1T076_9HYPO</name>
<reference evidence="1" key="1">
    <citation type="submission" date="2022-08" db="EMBL/GenBank/DDBJ databases">
        <title>Genome Sequence of Fusarium decemcellulare.</title>
        <authorList>
            <person name="Buettner E."/>
        </authorList>
    </citation>
    <scope>NUCLEOTIDE SEQUENCE</scope>
    <source>
        <strain evidence="1">Babe19</strain>
    </source>
</reference>
<dbReference type="Proteomes" id="UP001148629">
    <property type="component" value="Unassembled WGS sequence"/>
</dbReference>
<keyword evidence="2" id="KW-1185">Reference proteome</keyword>
<evidence type="ECO:0000313" key="1">
    <source>
        <dbReference type="EMBL" id="KAJ3550043.1"/>
    </source>
</evidence>
<dbReference type="EMBL" id="JANRMS010000009">
    <property type="protein sequence ID" value="KAJ3550043.1"/>
    <property type="molecule type" value="Genomic_DNA"/>
</dbReference>
<sequence length="574" mass="62980">MPIPSRWSTHVPNVSLPTWMFGDPLSSLPDYTAYIDVNQPDAHTLSYEDYRLWSKRIGLGLQNAGLRPGDRVLFFGGNHLLFPCIFMGVIMAGGVFTGANPAFTTQELTYLLQDSGPTFVIARPDVLVIATEAVGRLGLPKSRIYVFDGSDVNMPSSDSLGERHWSQLVADGNDAQSFQWVEPMDPASTTCCLNYSSGTSGLPKGVETTHINYVATGEAAMIHRDLLKSGDQTERALCFLPMYHAAAQTVYAIDYPKMGITTYMMPSFNFVQMLECIQRFGITELLVAPPIVQALCSPLARKYNLSSVKAIFSGTSPLSPKLALQVEQLWPNREVQIRQAWGMTELTGAGAVWDASSVPIPESVGEVVPNGTIKLMDGEREITEPNVPGEMWFSGPAMMKGYWQNPTATQETIIEEDGIRWLKTGDLAYVDSYSPGANIFLVDRIKELIKVKGFQVPPAELEAVLLQCPGVADAGVVGVQLEGTEVPRAYVVKAADSTITKQEITTWVEERLTEYKWLKGGVAFVNSIPRNPVSDVSLGLMMDQANINDFQAGKILRRILRDRAAEEIGVTALN</sequence>